<evidence type="ECO:0000313" key="5">
    <source>
        <dbReference type="Proteomes" id="UP000321933"/>
    </source>
</evidence>
<dbReference type="EMBL" id="VRYZ01000009">
    <property type="protein sequence ID" value="TXS89335.1"/>
    <property type="molecule type" value="Genomic_DNA"/>
</dbReference>
<name>A0A5C8ZMC4_9GAMM</name>
<evidence type="ECO:0000256" key="3">
    <source>
        <dbReference type="SAM" id="SignalP"/>
    </source>
</evidence>
<feature type="transmembrane region" description="Helical" evidence="2">
    <location>
        <begin position="299"/>
        <end position="317"/>
    </location>
</feature>
<evidence type="ECO:0000256" key="2">
    <source>
        <dbReference type="SAM" id="Phobius"/>
    </source>
</evidence>
<dbReference type="PANTHER" id="PTHR40940:SF1">
    <property type="entry name" value="PROTEIN BATD"/>
    <property type="match status" value="1"/>
</dbReference>
<keyword evidence="2" id="KW-0472">Membrane</keyword>
<dbReference type="PANTHER" id="PTHR40940">
    <property type="entry name" value="PROTEIN BATD-RELATED"/>
    <property type="match status" value="1"/>
</dbReference>
<keyword evidence="5" id="KW-1185">Reference proteome</keyword>
<keyword evidence="2" id="KW-0812">Transmembrane</keyword>
<keyword evidence="2" id="KW-1133">Transmembrane helix</keyword>
<protein>
    <submittedName>
        <fullName evidence="4">Protein BatD</fullName>
    </submittedName>
</protein>
<accession>A0A5C8ZMC4</accession>
<sequence length="354" mass="39105">MTFRSARHYIPMLLSVILPLGAMAQEAMVRTHLQGKDPLWAGQRVSLIVELLAPGYFASAASFDLPDPDGVLLMPPADHPIVDSLTIDGTHYSVQRHELNLWAVRDGDLEIPPIHARFRYKRHPLDKEPATAAVTTEAVAFSVQRPPGTEGLGLVISARDLKVEEQWQPQPGDEPVMAGTAFKRSIRFSAADVPGMVFPPFPDAEIDGLGIYTKQQVRDRSNRGTLTGTREDTITYLAKRPGQYTIPAVRFQWFDLSTRQVQTQDFPARTLNVIANPDQAASEDASNGDRVAGLDQRTAAYAFAGLVALGLLGLLAFRNAARILAPFRPVHLQPLNPTEQRRSKPRAETRHKRA</sequence>
<gene>
    <name evidence="4" type="ORF">FVW59_17610</name>
</gene>
<feature type="signal peptide" evidence="3">
    <location>
        <begin position="1"/>
        <end position="24"/>
    </location>
</feature>
<evidence type="ECO:0000256" key="1">
    <source>
        <dbReference type="SAM" id="MobiDB-lite"/>
    </source>
</evidence>
<dbReference type="Proteomes" id="UP000321933">
    <property type="component" value="Unassembled WGS sequence"/>
</dbReference>
<comment type="caution">
    <text evidence="4">The sequence shown here is derived from an EMBL/GenBank/DDBJ whole genome shotgun (WGS) entry which is preliminary data.</text>
</comment>
<reference evidence="4 5" key="1">
    <citation type="submission" date="2019-08" db="EMBL/GenBank/DDBJ databases">
        <title>Parahaliea maris sp. nov., isolated from the surface seawater.</title>
        <authorList>
            <person name="Liu Y."/>
        </authorList>
    </citation>
    <scope>NUCLEOTIDE SEQUENCE [LARGE SCALE GENOMIC DNA]</scope>
    <source>
        <strain evidence="4 5">S2-26</strain>
    </source>
</reference>
<dbReference type="AlphaFoldDB" id="A0A5C8ZMC4"/>
<feature type="compositionally biased region" description="Basic and acidic residues" evidence="1">
    <location>
        <begin position="339"/>
        <end position="348"/>
    </location>
</feature>
<dbReference type="RefSeq" id="WP_148065697.1">
    <property type="nucleotide sequence ID" value="NZ_VRYZ01000009.1"/>
</dbReference>
<evidence type="ECO:0000313" key="4">
    <source>
        <dbReference type="EMBL" id="TXS89335.1"/>
    </source>
</evidence>
<proteinExistence type="predicted"/>
<dbReference type="InterPro" id="IPR025738">
    <property type="entry name" value="BatD"/>
</dbReference>
<feature type="chain" id="PRO_5023137741" evidence="3">
    <location>
        <begin position="25"/>
        <end position="354"/>
    </location>
</feature>
<dbReference type="OrthoDB" id="5293418at2"/>
<organism evidence="4 5">
    <name type="scientific">Parahaliea aestuarii</name>
    <dbReference type="NCBI Taxonomy" id="1852021"/>
    <lineage>
        <taxon>Bacteria</taxon>
        <taxon>Pseudomonadati</taxon>
        <taxon>Pseudomonadota</taxon>
        <taxon>Gammaproteobacteria</taxon>
        <taxon>Cellvibrionales</taxon>
        <taxon>Halieaceae</taxon>
        <taxon>Parahaliea</taxon>
    </lineage>
</organism>
<dbReference type="Pfam" id="PF13584">
    <property type="entry name" value="BatD"/>
    <property type="match status" value="1"/>
</dbReference>
<keyword evidence="3" id="KW-0732">Signal</keyword>
<feature type="region of interest" description="Disordered" evidence="1">
    <location>
        <begin position="334"/>
        <end position="354"/>
    </location>
</feature>